<dbReference type="OrthoDB" id="2428313at2759"/>
<organism evidence="1 2">
    <name type="scientific">Gigaspora rosea</name>
    <dbReference type="NCBI Taxonomy" id="44941"/>
    <lineage>
        <taxon>Eukaryota</taxon>
        <taxon>Fungi</taxon>
        <taxon>Fungi incertae sedis</taxon>
        <taxon>Mucoromycota</taxon>
        <taxon>Glomeromycotina</taxon>
        <taxon>Glomeromycetes</taxon>
        <taxon>Diversisporales</taxon>
        <taxon>Gigasporaceae</taxon>
        <taxon>Gigaspora</taxon>
    </lineage>
</organism>
<dbReference type="EMBL" id="QKWP01000512">
    <property type="protein sequence ID" value="RIB18868.1"/>
    <property type="molecule type" value="Genomic_DNA"/>
</dbReference>
<accession>A0A397VB03</accession>
<proteinExistence type="predicted"/>
<gene>
    <name evidence="1" type="ORF">C2G38_2141915</name>
</gene>
<comment type="caution">
    <text evidence="1">The sequence shown here is derived from an EMBL/GenBank/DDBJ whole genome shotgun (WGS) entry which is preliminary data.</text>
</comment>
<dbReference type="Proteomes" id="UP000266673">
    <property type="component" value="Unassembled WGS sequence"/>
</dbReference>
<sequence>MALNKLKSKIPPKKNTSTRKAKLKSFDNDDCMNRLFFIKENIWRMQYYTAIANCLDQLNKETYVVEVLAPILTTFAKIPILVTYKTNWGKIKSPLSKVRKKGHGNKLVFILHIAISDKDLELVSIETG</sequence>
<keyword evidence="2" id="KW-1185">Reference proteome</keyword>
<evidence type="ECO:0000313" key="2">
    <source>
        <dbReference type="Proteomes" id="UP000266673"/>
    </source>
</evidence>
<protein>
    <submittedName>
        <fullName evidence="1">Uncharacterized protein</fullName>
    </submittedName>
</protein>
<name>A0A397VB03_9GLOM</name>
<reference evidence="1 2" key="1">
    <citation type="submission" date="2018-06" db="EMBL/GenBank/DDBJ databases">
        <title>Comparative genomics reveals the genomic features of Rhizophagus irregularis, R. cerebriforme, R. diaphanum and Gigaspora rosea, and their symbiotic lifestyle signature.</title>
        <authorList>
            <person name="Morin E."/>
            <person name="San Clemente H."/>
            <person name="Chen E.C.H."/>
            <person name="De La Providencia I."/>
            <person name="Hainaut M."/>
            <person name="Kuo A."/>
            <person name="Kohler A."/>
            <person name="Murat C."/>
            <person name="Tang N."/>
            <person name="Roy S."/>
            <person name="Loubradou J."/>
            <person name="Henrissat B."/>
            <person name="Grigoriev I.V."/>
            <person name="Corradi N."/>
            <person name="Roux C."/>
            <person name="Martin F.M."/>
        </authorList>
    </citation>
    <scope>NUCLEOTIDE SEQUENCE [LARGE SCALE GENOMIC DNA]</scope>
    <source>
        <strain evidence="1 2">DAOM 194757</strain>
    </source>
</reference>
<dbReference type="AlphaFoldDB" id="A0A397VB03"/>
<evidence type="ECO:0000313" key="1">
    <source>
        <dbReference type="EMBL" id="RIB18868.1"/>
    </source>
</evidence>